<feature type="domain" description="Helicase C-terminal" evidence="4">
    <location>
        <begin position="282"/>
        <end position="431"/>
    </location>
</feature>
<feature type="domain" description="Helicase ATP-binding" evidence="3">
    <location>
        <begin position="62"/>
        <end position="244"/>
    </location>
</feature>
<dbReference type="InterPro" id="IPR001650">
    <property type="entry name" value="Helicase_C-like"/>
</dbReference>
<dbReference type="CDD" id="cd18797">
    <property type="entry name" value="SF2_C_Hrq"/>
    <property type="match status" value="1"/>
</dbReference>
<keyword evidence="6" id="KW-1185">Reference proteome</keyword>
<dbReference type="PANTHER" id="PTHR47957:SF3">
    <property type="entry name" value="ATP-DEPENDENT HELICASE HRQ1"/>
    <property type="match status" value="1"/>
</dbReference>
<dbReference type="CDD" id="cd17923">
    <property type="entry name" value="DEXHc_Hrq1-like"/>
    <property type="match status" value="1"/>
</dbReference>
<dbReference type="RefSeq" id="WP_168205184.1">
    <property type="nucleotide sequence ID" value="NZ_CP042913.1"/>
</dbReference>
<keyword evidence="5" id="KW-0378">Hydrolase</keyword>
<dbReference type="Pfam" id="PF00271">
    <property type="entry name" value="Helicase_C"/>
    <property type="match status" value="1"/>
</dbReference>
<dbReference type="Gene3D" id="3.40.50.300">
    <property type="entry name" value="P-loop containing nucleotide triphosphate hydrolases"/>
    <property type="match status" value="2"/>
</dbReference>
<dbReference type="GO" id="GO:0043138">
    <property type="term" value="F:3'-5' DNA helicase activity"/>
    <property type="evidence" value="ECO:0007669"/>
    <property type="project" value="TreeGrafter"/>
</dbReference>
<dbReference type="InterPro" id="IPR018973">
    <property type="entry name" value="MZB"/>
</dbReference>
<dbReference type="InterPro" id="IPR055227">
    <property type="entry name" value="HRQ1_WHD"/>
</dbReference>
<dbReference type="SUPFAM" id="SSF52540">
    <property type="entry name" value="P-loop containing nucleoside triphosphate hydrolases"/>
    <property type="match status" value="1"/>
</dbReference>
<dbReference type="EMBL" id="CP042913">
    <property type="protein sequence ID" value="QEG35097.1"/>
    <property type="molecule type" value="Genomic_DNA"/>
</dbReference>
<dbReference type="InterPro" id="IPR027417">
    <property type="entry name" value="P-loop_NTPase"/>
</dbReference>
<sequence length="816" mass="91485">MPTDPLTEYLHRQFSQNIAAHTSLDSISGQYSQFPSQLEPRLAAALRQSGIKQLYSHQIEAFDSIGSGKDTVLVSRTASGKTLSFLLPILNDYTQCEAPFGTMLLYPTKALSRDQEGTLGKLLSASGANTRLGTYDGDTPREERNRIQSQADFMITNPDMLHSGILPNHNRRWRTFLSRLRYIVIDEVHNYRGAFGSHVANVMRRLLRVCEMHGSRPTFVCSSATIGNPGEHVEALLQRPFQVVSSEGAPRPRRELYMINPSVVQSHGHSLYRKGTSSVSIPLIREAARLGVRTICFCRARQQVERLCRAVTDGHPELREKVKPYRGGLLPNERRQLERDLASGKVNTIISTNALELGIDIGDLELCILSGHPGSMASFWQQAGRVGRRGNRAVIAYVARDTPIDQYLVNHSEFVTQAPIERAWLSADNPYILLQHLPCAAHEHPLREDEPQFSEPAYPAALEILREDNTLVEYHGNYRYALRDYPSKGVNLRGMTDFNVDIYCGTEVIGELDPIGARGTLYKDAIYQHLGKRYMSMELDLEQKLCRVEPVEVDYYTEAVWDSRVTLTESYDRRQLNGTELEFGSINVNRQPKLYKKIRERSLENIGYGPITLDPFIYDTTGFSLHAPDDWCRAIGGIDKRHIGAALYGLSYILKRTAPSLCLGDIQNIETDVSLTELRPGEWESALYLYDTIEGGVGYAEKILEVFTQALELCQTIIDDCSCEAGCPSCVTSLPPGIESIEMEQLLIESNASVACTRSLLAMLLSGEIILPEVKFHEVPVLSGVTVSEPDADLERLRNRLGKANSILKQKRTRIH</sequence>
<evidence type="ECO:0000259" key="4">
    <source>
        <dbReference type="PROSITE" id="PS51194"/>
    </source>
</evidence>
<evidence type="ECO:0000256" key="2">
    <source>
        <dbReference type="ARBA" id="ARBA00022840"/>
    </source>
</evidence>
<proteinExistence type="predicted"/>
<dbReference type="GO" id="GO:0003724">
    <property type="term" value="F:RNA helicase activity"/>
    <property type="evidence" value="ECO:0007669"/>
    <property type="project" value="UniProtKB-EC"/>
</dbReference>
<evidence type="ECO:0000256" key="1">
    <source>
        <dbReference type="ARBA" id="ARBA00022741"/>
    </source>
</evidence>
<reference evidence="5 6" key="1">
    <citation type="submission" date="2019-08" db="EMBL/GenBank/DDBJ databases">
        <title>Deep-cultivation of Planctomycetes and their phenomic and genomic characterization uncovers novel biology.</title>
        <authorList>
            <person name="Wiegand S."/>
            <person name="Jogler M."/>
            <person name="Boedeker C."/>
            <person name="Pinto D."/>
            <person name="Vollmers J."/>
            <person name="Rivas-Marin E."/>
            <person name="Kohn T."/>
            <person name="Peeters S.H."/>
            <person name="Heuer A."/>
            <person name="Rast P."/>
            <person name="Oberbeckmann S."/>
            <person name="Bunk B."/>
            <person name="Jeske O."/>
            <person name="Meyerdierks A."/>
            <person name="Storesund J.E."/>
            <person name="Kallscheuer N."/>
            <person name="Luecker S."/>
            <person name="Lage O.M."/>
            <person name="Pohl T."/>
            <person name="Merkel B.J."/>
            <person name="Hornburger P."/>
            <person name="Mueller R.-W."/>
            <person name="Bruemmer F."/>
            <person name="Labrenz M."/>
            <person name="Spormann A.M."/>
            <person name="Op den Camp H."/>
            <person name="Overmann J."/>
            <person name="Amann R."/>
            <person name="Jetten M.S.M."/>
            <person name="Mascher T."/>
            <person name="Medema M.H."/>
            <person name="Devos D.P."/>
            <person name="Kaster A.-K."/>
            <person name="Ovreas L."/>
            <person name="Rohde M."/>
            <person name="Galperin M.Y."/>
            <person name="Jogler C."/>
        </authorList>
    </citation>
    <scope>NUCLEOTIDE SEQUENCE [LARGE SCALE GENOMIC DNA]</scope>
    <source>
        <strain evidence="5 6">Pr1d</strain>
    </source>
</reference>
<dbReference type="GO" id="GO:0016787">
    <property type="term" value="F:hydrolase activity"/>
    <property type="evidence" value="ECO:0007669"/>
    <property type="project" value="UniProtKB-KW"/>
</dbReference>
<dbReference type="GO" id="GO:0005524">
    <property type="term" value="F:ATP binding"/>
    <property type="evidence" value="ECO:0007669"/>
    <property type="project" value="UniProtKB-KW"/>
</dbReference>
<name>A0A5B9Q7V6_9BACT</name>
<dbReference type="AlphaFoldDB" id="A0A5B9Q7V6"/>
<accession>A0A5B9Q7V6</accession>
<gene>
    <name evidence="5" type="primary">dbpA</name>
    <name evidence="5" type="ORF">Pr1d_23880</name>
</gene>
<organism evidence="5 6">
    <name type="scientific">Bythopirellula goksoeyrii</name>
    <dbReference type="NCBI Taxonomy" id="1400387"/>
    <lineage>
        <taxon>Bacteria</taxon>
        <taxon>Pseudomonadati</taxon>
        <taxon>Planctomycetota</taxon>
        <taxon>Planctomycetia</taxon>
        <taxon>Pirellulales</taxon>
        <taxon>Lacipirellulaceae</taxon>
        <taxon>Bythopirellula</taxon>
    </lineage>
</organism>
<evidence type="ECO:0000259" key="3">
    <source>
        <dbReference type="PROSITE" id="PS51192"/>
    </source>
</evidence>
<dbReference type="PANTHER" id="PTHR47957">
    <property type="entry name" value="ATP-DEPENDENT HELICASE HRQ1"/>
    <property type="match status" value="1"/>
</dbReference>
<dbReference type="Pfam" id="PF22982">
    <property type="entry name" value="WHD_HRQ1"/>
    <property type="match status" value="1"/>
</dbReference>
<keyword evidence="2" id="KW-0067">ATP-binding</keyword>
<keyword evidence="1" id="KW-0547">Nucleotide-binding</keyword>
<protein>
    <submittedName>
        <fullName evidence="5">ATP-dependent RNA helicase DbpA</fullName>
        <ecNumber evidence="5">3.6.4.13</ecNumber>
    </submittedName>
</protein>
<dbReference type="PROSITE" id="PS51192">
    <property type="entry name" value="HELICASE_ATP_BIND_1"/>
    <property type="match status" value="1"/>
</dbReference>
<dbReference type="GO" id="GO:0006289">
    <property type="term" value="P:nucleotide-excision repair"/>
    <property type="evidence" value="ECO:0007669"/>
    <property type="project" value="TreeGrafter"/>
</dbReference>
<dbReference type="EC" id="3.6.4.13" evidence="5"/>
<dbReference type="Pfam" id="PF00270">
    <property type="entry name" value="DEAD"/>
    <property type="match status" value="1"/>
</dbReference>
<dbReference type="Proteomes" id="UP000323917">
    <property type="component" value="Chromosome"/>
</dbReference>
<dbReference type="GO" id="GO:0003676">
    <property type="term" value="F:nucleic acid binding"/>
    <property type="evidence" value="ECO:0007669"/>
    <property type="project" value="InterPro"/>
</dbReference>
<dbReference type="SMART" id="SM00490">
    <property type="entry name" value="HELICc"/>
    <property type="match status" value="1"/>
</dbReference>
<dbReference type="InterPro" id="IPR011545">
    <property type="entry name" value="DEAD/DEAH_box_helicase_dom"/>
</dbReference>
<dbReference type="Pfam" id="PF09369">
    <property type="entry name" value="MZB"/>
    <property type="match status" value="1"/>
</dbReference>
<dbReference type="InterPro" id="IPR014001">
    <property type="entry name" value="Helicase_ATP-bd"/>
</dbReference>
<dbReference type="SMART" id="SM00487">
    <property type="entry name" value="DEXDc"/>
    <property type="match status" value="1"/>
</dbReference>
<dbReference type="GO" id="GO:0036297">
    <property type="term" value="P:interstrand cross-link repair"/>
    <property type="evidence" value="ECO:0007669"/>
    <property type="project" value="TreeGrafter"/>
</dbReference>
<evidence type="ECO:0000313" key="5">
    <source>
        <dbReference type="EMBL" id="QEG35097.1"/>
    </source>
</evidence>
<dbReference type="PROSITE" id="PS51194">
    <property type="entry name" value="HELICASE_CTER"/>
    <property type="match status" value="1"/>
</dbReference>
<evidence type="ECO:0000313" key="6">
    <source>
        <dbReference type="Proteomes" id="UP000323917"/>
    </source>
</evidence>
<dbReference type="KEGG" id="bgok:Pr1d_23880"/>
<keyword evidence="5" id="KW-0347">Helicase</keyword>